<feature type="transmembrane region" description="Helical" evidence="1">
    <location>
        <begin position="90"/>
        <end position="112"/>
    </location>
</feature>
<dbReference type="RefSeq" id="WP_091681024.1">
    <property type="nucleotide sequence ID" value="NZ_FOSN01000006.1"/>
</dbReference>
<reference evidence="2 3" key="1">
    <citation type="submission" date="2016-10" db="EMBL/GenBank/DDBJ databases">
        <authorList>
            <person name="de Groot N.N."/>
        </authorList>
    </citation>
    <scope>NUCLEOTIDE SEQUENCE [LARGE SCALE GENOMIC DNA]</scope>
    <source>
        <strain evidence="2 3">NE2</strain>
    </source>
</reference>
<proteinExistence type="predicted"/>
<dbReference type="OrthoDB" id="8084239at2"/>
<gene>
    <name evidence="2" type="ORF">SAMN05444581_10659</name>
</gene>
<keyword evidence="1" id="KW-1133">Transmembrane helix</keyword>
<keyword evidence="1" id="KW-0812">Transmembrane</keyword>
<accession>A0A1I3YPE0</accession>
<evidence type="ECO:0000313" key="3">
    <source>
        <dbReference type="Proteomes" id="UP000198755"/>
    </source>
</evidence>
<name>A0A1I3YPE0_9HYPH</name>
<organism evidence="2 3">
    <name type="scientific">Methylocapsa palsarum</name>
    <dbReference type="NCBI Taxonomy" id="1612308"/>
    <lineage>
        <taxon>Bacteria</taxon>
        <taxon>Pseudomonadati</taxon>
        <taxon>Pseudomonadota</taxon>
        <taxon>Alphaproteobacteria</taxon>
        <taxon>Hyphomicrobiales</taxon>
        <taxon>Beijerinckiaceae</taxon>
        <taxon>Methylocapsa</taxon>
    </lineage>
</organism>
<protein>
    <submittedName>
        <fullName evidence="2">Uncharacterized protein</fullName>
    </submittedName>
</protein>
<dbReference type="AlphaFoldDB" id="A0A1I3YPE0"/>
<dbReference type="STRING" id="1612308.SAMN05444581_10659"/>
<feature type="transmembrane region" description="Helical" evidence="1">
    <location>
        <begin position="52"/>
        <end position="70"/>
    </location>
</feature>
<evidence type="ECO:0000313" key="2">
    <source>
        <dbReference type="EMBL" id="SFK33229.1"/>
    </source>
</evidence>
<sequence>MTLTDPASAPRPLPNGYRQSIGNAITIFLGFSLTFLRGWVFEAPGDWTPRSVAAALVLTIPIFMEIHALFRSLRLADDDAAEYVKTVRWFIASVIAMVFAILLSAVILSGAIEPGVAPSPHSPRIER</sequence>
<dbReference type="Proteomes" id="UP000198755">
    <property type="component" value="Unassembled WGS sequence"/>
</dbReference>
<keyword evidence="3" id="KW-1185">Reference proteome</keyword>
<feature type="transmembrane region" description="Helical" evidence="1">
    <location>
        <begin position="21"/>
        <end position="40"/>
    </location>
</feature>
<keyword evidence="1" id="KW-0472">Membrane</keyword>
<dbReference type="EMBL" id="FOSN01000006">
    <property type="protein sequence ID" value="SFK33229.1"/>
    <property type="molecule type" value="Genomic_DNA"/>
</dbReference>
<evidence type="ECO:0000256" key="1">
    <source>
        <dbReference type="SAM" id="Phobius"/>
    </source>
</evidence>